<name>E0S7Z2_ENCIT</name>
<dbReference type="GO" id="GO:0031543">
    <property type="term" value="F:peptidyl-proline dioxygenase activity"/>
    <property type="evidence" value="ECO:0007669"/>
    <property type="project" value="TreeGrafter"/>
</dbReference>
<keyword evidence="1" id="KW-0560">Oxidoreductase</keyword>
<keyword evidence="1" id="KW-0479">Metal-binding</keyword>
<dbReference type="HOGENOM" id="CLU_816288_0_0_1"/>
<protein>
    <submittedName>
        <fullName evidence="3">Proline hydroxylase</fullName>
    </submittedName>
</protein>
<dbReference type="InterPro" id="IPR039558">
    <property type="entry name" value="TPA1/OFD1_N"/>
</dbReference>
<accession>E0S7Z2</accession>
<dbReference type="GO" id="GO:0005737">
    <property type="term" value="C:cytoplasm"/>
    <property type="evidence" value="ECO:0007669"/>
    <property type="project" value="TreeGrafter"/>
</dbReference>
<dbReference type="InterPro" id="IPR005123">
    <property type="entry name" value="Oxoglu/Fe-dep_dioxygenase_dom"/>
</dbReference>
<comment type="similarity">
    <text evidence="1">Belongs to the iron/ascorbate-dependent oxidoreductase family.</text>
</comment>
<dbReference type="OrthoDB" id="430522at2759"/>
<dbReference type="GeneID" id="9698005"/>
<keyword evidence="1" id="KW-0408">Iron</keyword>
<reference evidence="3 4" key="2">
    <citation type="journal article" date="2012" name="Proc. Natl. Acad. Sci. U.S.A.">
        <title>Gain and loss of multiple functionally related, horizontally transferred genes in the reduced genomes of two microsporidian parasites.</title>
        <authorList>
            <person name="Pombert J.-F."/>
            <person name="Selman M."/>
            <person name="Burki F."/>
            <person name="Bardell F.T."/>
            <person name="Farinelli L."/>
            <person name="Solter L.F."/>
            <person name="Whitman D.W."/>
            <person name="Weiss L.M."/>
            <person name="Corradi N."/>
            <person name="Keeling P.J."/>
        </authorList>
    </citation>
    <scope>NUCLEOTIDE SEQUENCE [LARGE SCALE GENOMIC DNA]</scope>
    <source>
        <strain evidence="3 4">ATCC 50506</strain>
    </source>
</reference>
<evidence type="ECO:0000313" key="3">
    <source>
        <dbReference type="EMBL" id="ADM11827.1"/>
    </source>
</evidence>
<reference evidence="3 4" key="1">
    <citation type="journal article" date="2010" name="Nat. Commun.">
        <title>The complete sequence of the smallest known nuclear genome from the microsporidian Encephalitozoon intestinalis.</title>
        <authorList>
            <person name="Corradi N."/>
            <person name="Pombert J.-F."/>
            <person name="Farinelli L."/>
            <person name="Didier E.S."/>
            <person name="Keeling P.J."/>
        </authorList>
    </citation>
    <scope>NUCLEOTIDE SEQUENCE [LARGE SCALE GENOMIC DNA]</scope>
    <source>
        <strain evidence="3 4">ATCC 50506</strain>
    </source>
</reference>
<proteinExistence type="inferred from homology"/>
<dbReference type="AlphaFoldDB" id="E0S7Z2"/>
<sequence>MKRYQEPFLHFIKDGFLAPKDLENIRNIHGKCAFREIYTDLFRFLQTAELRERKDLQFFRDSLMRAFEEIGDVKGGWIDLFGSYYRKGDYLLCHDDRTESRKFAFSYYLEDHSSGELILYENDGMSVSKKVEVKSNRLVIFEVSDVSFHEVGYCSKDGRRAFTGWLNFEYIKHNDHSECVNMESPNVCGTFPMEIDFNESPLVFYPGVEYDFEHTSGSVEGPFCFRRVKRIEVKSPLAPCLDGWELKGGGFYHFRVGDYILLNDGCNAFEGDVCDVFFIGGDEHVFEDRPNIFEDSKNPIKYLDEEGRFVFGLPIAKGMFAIKRNGLSLFVERSGTEFFMGHFIYVSKN</sequence>
<dbReference type="PANTHER" id="PTHR12117:SF0">
    <property type="entry name" value="PROLYL 3-HYDROXYLASE OGFOD1"/>
    <property type="match status" value="1"/>
</dbReference>
<dbReference type="RefSeq" id="XP_003073187.1">
    <property type="nucleotide sequence ID" value="XM_003073141.1"/>
</dbReference>
<dbReference type="Pfam" id="PF13661">
    <property type="entry name" value="2OG-FeII_Oxy_4"/>
    <property type="match status" value="1"/>
</dbReference>
<dbReference type="Proteomes" id="UP000002313">
    <property type="component" value="Chromosome VII"/>
</dbReference>
<dbReference type="PROSITE" id="PS51471">
    <property type="entry name" value="FE2OG_OXY"/>
    <property type="match status" value="1"/>
</dbReference>
<evidence type="ECO:0000259" key="2">
    <source>
        <dbReference type="PROSITE" id="PS51471"/>
    </source>
</evidence>
<dbReference type="InterPro" id="IPR051842">
    <property type="entry name" value="uS12_prolyl_hydroxylase"/>
</dbReference>
<dbReference type="VEuPathDB" id="MicrosporidiaDB:Eint_070630"/>
<organism evidence="3 4">
    <name type="scientific">Encephalitozoon intestinalis (strain ATCC 50506)</name>
    <name type="common">Microsporidian parasite</name>
    <name type="synonym">Septata intestinalis</name>
    <dbReference type="NCBI Taxonomy" id="876142"/>
    <lineage>
        <taxon>Eukaryota</taxon>
        <taxon>Fungi</taxon>
        <taxon>Fungi incertae sedis</taxon>
        <taxon>Microsporidia</taxon>
        <taxon>Unikaryonidae</taxon>
        <taxon>Encephalitozoon</taxon>
    </lineage>
</organism>
<dbReference type="GO" id="GO:0006449">
    <property type="term" value="P:regulation of translational termination"/>
    <property type="evidence" value="ECO:0007669"/>
    <property type="project" value="TreeGrafter"/>
</dbReference>
<feature type="domain" description="Fe2OG dioxygenase" evidence="2">
    <location>
        <begin position="76"/>
        <end position="168"/>
    </location>
</feature>
<evidence type="ECO:0000313" key="4">
    <source>
        <dbReference type="Proteomes" id="UP000002313"/>
    </source>
</evidence>
<dbReference type="PANTHER" id="PTHR12117">
    <property type="entry name" value="HISTONE ACETYLTRANSFERASE COMPLEX"/>
    <property type="match status" value="1"/>
</dbReference>
<evidence type="ECO:0000256" key="1">
    <source>
        <dbReference type="RuleBase" id="RU003682"/>
    </source>
</evidence>
<keyword evidence="4" id="KW-1185">Reference proteome</keyword>
<dbReference type="Gene3D" id="2.60.120.620">
    <property type="entry name" value="q2cbj1_9rhob like domain"/>
    <property type="match status" value="1"/>
</dbReference>
<dbReference type="KEGG" id="ein:Eint_070630"/>
<gene>
    <name evidence="3" type="ORF">Eint_070630</name>
</gene>
<dbReference type="GO" id="GO:0046872">
    <property type="term" value="F:metal ion binding"/>
    <property type="evidence" value="ECO:0007669"/>
    <property type="project" value="UniProtKB-KW"/>
</dbReference>
<dbReference type="EMBL" id="CP001948">
    <property type="protein sequence ID" value="ADM11827.1"/>
    <property type="molecule type" value="Genomic_DNA"/>
</dbReference>